<dbReference type="GO" id="GO:0043124">
    <property type="term" value="P:negative regulation of canonical NF-kappaB signal transduction"/>
    <property type="evidence" value="ECO:0007669"/>
    <property type="project" value="Ensembl"/>
</dbReference>
<keyword evidence="5" id="KW-0007">Acetylation</keyword>
<dbReference type="AlphaFoldDB" id="H0WYE7"/>
<comment type="subcellular location">
    <subcellularLocation>
        <location evidence="10">Zymogen granule membrane</location>
        <topology evidence="10">Peripheral membrane protein</topology>
    </subcellularLocation>
</comment>
<dbReference type="InterPro" id="IPR018252">
    <property type="entry name" value="Annexin_repeat_CS"/>
</dbReference>
<accession>H0WYE7</accession>
<evidence type="ECO:0000256" key="11">
    <source>
        <dbReference type="RuleBase" id="RU003540"/>
    </source>
</evidence>
<dbReference type="GO" id="GO:0042589">
    <property type="term" value="C:zymogen granule membrane"/>
    <property type="evidence" value="ECO:0007669"/>
    <property type="project" value="UniProtKB-SubCell"/>
</dbReference>
<proteinExistence type="inferred from homology"/>
<dbReference type="EMBL" id="AAQR03102221">
    <property type="status" value="NOT_ANNOTATED_CDS"/>
    <property type="molecule type" value="Genomic_DNA"/>
</dbReference>
<dbReference type="PANTHER" id="PTHR10502:SF28">
    <property type="entry name" value="ANNEXIN A4"/>
    <property type="match status" value="1"/>
</dbReference>
<dbReference type="GO" id="GO:0005544">
    <property type="term" value="F:calcium-dependent phospholipid binding"/>
    <property type="evidence" value="ECO:0007669"/>
    <property type="project" value="UniProtKB-KW"/>
</dbReference>
<dbReference type="STRING" id="30611.ENSOGAP00000007530"/>
<dbReference type="EMBL" id="AAQR03102222">
    <property type="status" value="NOT_ANNOTATED_CDS"/>
    <property type="molecule type" value="Genomic_DNA"/>
</dbReference>
<dbReference type="InterPro" id="IPR002391">
    <property type="entry name" value="ANX4"/>
</dbReference>
<dbReference type="GeneTree" id="ENSGT00940000156575"/>
<dbReference type="GO" id="GO:0042802">
    <property type="term" value="F:identical protein binding"/>
    <property type="evidence" value="ECO:0007669"/>
    <property type="project" value="Ensembl"/>
</dbReference>
<dbReference type="GO" id="GO:0051059">
    <property type="term" value="F:NF-kappaB binding"/>
    <property type="evidence" value="ECO:0007669"/>
    <property type="project" value="Ensembl"/>
</dbReference>
<dbReference type="GO" id="GO:0140416">
    <property type="term" value="F:transcription regulator inhibitor activity"/>
    <property type="evidence" value="ECO:0007669"/>
    <property type="project" value="Ensembl"/>
</dbReference>
<name>H0WYE7_OTOGA</name>
<keyword evidence="9" id="KW-0968">Cytoplasmic vesicle</keyword>
<dbReference type="InterPro" id="IPR018502">
    <property type="entry name" value="Annexin_repeat"/>
</dbReference>
<evidence type="ECO:0000256" key="5">
    <source>
        <dbReference type="ARBA" id="ARBA00022990"/>
    </source>
</evidence>
<evidence type="ECO:0000256" key="9">
    <source>
        <dbReference type="ARBA" id="ARBA00023329"/>
    </source>
</evidence>
<dbReference type="Gene3D" id="1.10.220.10">
    <property type="entry name" value="Annexin"/>
    <property type="match status" value="4"/>
</dbReference>
<dbReference type="PANTHER" id="PTHR10502">
    <property type="entry name" value="ANNEXIN"/>
    <property type="match status" value="1"/>
</dbReference>
<dbReference type="GO" id="GO:0030855">
    <property type="term" value="P:epithelial cell differentiation"/>
    <property type="evidence" value="ECO:0007669"/>
    <property type="project" value="Ensembl"/>
</dbReference>
<sequence length="329" mass="37199">MKSWFIGPLIQASKGGTIKAASGFNAAEDAQSLRKAMKGLGTDEDAIIRVLAYRNTAQRQEIRTAYKTTIGRDLIDDLKSELSGNFEQTIVAMMTPTVLYDVQELRRAMKGAGTDEGCLIEILASRTPEEIRRISQTYQQHYGRSLEEDICSDTSFMFQRVLVSLSAGGRDEGNFLDDALMKQDAQDLYKAGEQRWGTDEVKFLTILCSRNRNHLLHVFDEYKRMSQKDIEQSIKSETSGSFEDALLAIVKCMRNKSAYFAERLYKSMKGLGTDDNTLIRVMVSRAEIDMMDIREHFKRLYGKSLYSFIKGDTSGDYRKVLLVLCGGDD</sequence>
<keyword evidence="8 11" id="KW-0111">Calcium/phospholipid-binding</keyword>
<comment type="similarity">
    <text evidence="1 11">Belongs to the annexin family.</text>
</comment>
<keyword evidence="7 11" id="KW-0041">Annexin</keyword>
<dbReference type="SUPFAM" id="SSF47874">
    <property type="entry name" value="Annexin"/>
    <property type="match status" value="1"/>
</dbReference>
<dbReference type="PRINTS" id="PR00200">
    <property type="entry name" value="ANNEXINIV"/>
</dbReference>
<protein>
    <recommendedName>
        <fullName evidence="11">Annexin</fullName>
    </recommendedName>
</protein>
<evidence type="ECO:0000256" key="8">
    <source>
        <dbReference type="ARBA" id="ARBA00023302"/>
    </source>
</evidence>
<evidence type="ECO:0000313" key="12">
    <source>
        <dbReference type="Ensembl" id="ENSOGAP00000007530.2"/>
    </source>
</evidence>
<reference evidence="12" key="3">
    <citation type="submission" date="2025-09" db="UniProtKB">
        <authorList>
            <consortium name="Ensembl"/>
        </authorList>
    </citation>
    <scope>IDENTIFICATION</scope>
</reference>
<keyword evidence="13" id="KW-1185">Reference proteome</keyword>
<dbReference type="GO" id="GO:0007219">
    <property type="term" value="P:Notch signaling pathway"/>
    <property type="evidence" value="ECO:0007669"/>
    <property type="project" value="Ensembl"/>
</dbReference>
<evidence type="ECO:0000256" key="7">
    <source>
        <dbReference type="ARBA" id="ARBA00023216"/>
    </source>
</evidence>
<dbReference type="Proteomes" id="UP000005225">
    <property type="component" value="Unassembled WGS sequence"/>
</dbReference>
<dbReference type="GO" id="GO:0032717">
    <property type="term" value="P:negative regulation of interleukin-8 production"/>
    <property type="evidence" value="ECO:0007669"/>
    <property type="project" value="Ensembl"/>
</dbReference>
<comment type="domain">
    <text evidence="11">A pair of annexin repeats may form one binding site for calcium and phospholipid.</text>
</comment>
<dbReference type="GO" id="GO:0005886">
    <property type="term" value="C:plasma membrane"/>
    <property type="evidence" value="ECO:0007669"/>
    <property type="project" value="Ensembl"/>
</dbReference>
<keyword evidence="3 11" id="KW-0677">Repeat</keyword>
<dbReference type="EMBL" id="AAQR03102217">
    <property type="status" value="NOT_ANNOTATED_CDS"/>
    <property type="molecule type" value="Genomic_DNA"/>
</dbReference>
<dbReference type="Ensembl" id="ENSOGAT00000008409.2">
    <property type="protein sequence ID" value="ENSOGAP00000007530.2"/>
    <property type="gene ID" value="ENSOGAG00000008405.2"/>
</dbReference>
<keyword evidence="6" id="KW-0472">Membrane</keyword>
<dbReference type="FunFam" id="1.10.220.10:FF:000022">
    <property type="entry name" value="Annexin A5"/>
    <property type="match status" value="1"/>
</dbReference>
<dbReference type="EMBL" id="AAQR03102223">
    <property type="status" value="NOT_ANNOTATED_CDS"/>
    <property type="molecule type" value="Genomic_DNA"/>
</dbReference>
<evidence type="ECO:0000256" key="10">
    <source>
        <dbReference type="ARBA" id="ARBA00024321"/>
    </source>
</evidence>
<keyword evidence="2" id="KW-0597">Phosphoprotein</keyword>
<dbReference type="GO" id="GO:0000122">
    <property type="term" value="P:negative regulation of transcription by RNA polymerase II"/>
    <property type="evidence" value="ECO:0007669"/>
    <property type="project" value="Ensembl"/>
</dbReference>
<dbReference type="EMBL" id="AAQR03102218">
    <property type="status" value="NOT_ANNOTATED_CDS"/>
    <property type="molecule type" value="Genomic_DNA"/>
</dbReference>
<dbReference type="GO" id="GO:0048471">
    <property type="term" value="C:perinuclear region of cytoplasm"/>
    <property type="evidence" value="ECO:0007669"/>
    <property type="project" value="Ensembl"/>
</dbReference>
<evidence type="ECO:0000256" key="6">
    <source>
        <dbReference type="ARBA" id="ARBA00023136"/>
    </source>
</evidence>
<evidence type="ECO:0000256" key="1">
    <source>
        <dbReference type="ARBA" id="ARBA00007831"/>
    </source>
</evidence>
<dbReference type="FunCoup" id="H0WYE7">
    <property type="interactions" value="1532"/>
</dbReference>
<evidence type="ECO:0000256" key="3">
    <source>
        <dbReference type="ARBA" id="ARBA00022737"/>
    </source>
</evidence>
<dbReference type="EMBL" id="AAQR03102224">
    <property type="status" value="NOT_ANNOTATED_CDS"/>
    <property type="molecule type" value="Genomic_DNA"/>
</dbReference>
<dbReference type="EMBL" id="AAQR03102219">
    <property type="status" value="NOT_ANNOTATED_CDS"/>
    <property type="molecule type" value="Genomic_DNA"/>
</dbReference>
<dbReference type="PROSITE" id="PS51897">
    <property type="entry name" value="ANNEXIN_2"/>
    <property type="match status" value="4"/>
</dbReference>
<dbReference type="GO" id="GO:0048306">
    <property type="term" value="F:calcium-dependent protein binding"/>
    <property type="evidence" value="ECO:0007669"/>
    <property type="project" value="Ensembl"/>
</dbReference>
<dbReference type="EMBL" id="AAQR03102220">
    <property type="status" value="NOT_ANNOTATED_CDS"/>
    <property type="molecule type" value="Genomic_DNA"/>
</dbReference>
<dbReference type="InParanoid" id="H0WYE7"/>
<dbReference type="EMBL" id="AAQR03102225">
    <property type="status" value="NOT_ANNOTATED_CDS"/>
    <property type="molecule type" value="Genomic_DNA"/>
</dbReference>
<evidence type="ECO:0000256" key="2">
    <source>
        <dbReference type="ARBA" id="ARBA00022553"/>
    </source>
</evidence>
<dbReference type="GO" id="GO:0005509">
    <property type="term" value="F:calcium ion binding"/>
    <property type="evidence" value="ECO:0007669"/>
    <property type="project" value="Ensembl"/>
</dbReference>
<reference evidence="13" key="1">
    <citation type="submission" date="2011-03" db="EMBL/GenBank/DDBJ databases">
        <title>Version 3 of the genome sequence of Otolemur garnettii (Bushbaby).</title>
        <authorList>
            <consortium name="The Broad Institute Genome Sequencing Platform"/>
            <person name="Di Palma F."/>
            <person name="Johnson J."/>
            <person name="Lander E.S."/>
            <person name="Lindblad-Toh K."/>
            <person name="Jaffe D.B."/>
            <person name="Gnerre S."/>
            <person name="MacCallum I."/>
            <person name="Przybylski D."/>
            <person name="Ribeiro F.J."/>
            <person name="Burton J.N."/>
            <person name="Walker B.J."/>
            <person name="Sharpe T."/>
            <person name="Hall G."/>
        </authorList>
    </citation>
    <scope>NUCLEOTIDE SEQUENCE [LARGE SCALE GENOMIC DNA]</scope>
</reference>
<dbReference type="GO" id="GO:0001786">
    <property type="term" value="F:phosphatidylserine binding"/>
    <property type="evidence" value="ECO:0007669"/>
    <property type="project" value="TreeGrafter"/>
</dbReference>
<organism evidence="12 13">
    <name type="scientific">Otolemur garnettii</name>
    <name type="common">Small-eared galago</name>
    <name type="synonym">Garnett's greater bushbaby</name>
    <dbReference type="NCBI Taxonomy" id="30611"/>
    <lineage>
        <taxon>Eukaryota</taxon>
        <taxon>Metazoa</taxon>
        <taxon>Chordata</taxon>
        <taxon>Craniata</taxon>
        <taxon>Vertebrata</taxon>
        <taxon>Euteleostomi</taxon>
        <taxon>Mammalia</taxon>
        <taxon>Eutheria</taxon>
        <taxon>Euarchontoglires</taxon>
        <taxon>Primates</taxon>
        <taxon>Strepsirrhini</taxon>
        <taxon>Lorisiformes</taxon>
        <taxon>Galagidae</taxon>
        <taxon>Otolemur</taxon>
    </lineage>
</organism>
<dbReference type="InterPro" id="IPR037104">
    <property type="entry name" value="Annexin_sf"/>
</dbReference>
<dbReference type="GO" id="GO:0009986">
    <property type="term" value="C:cell surface"/>
    <property type="evidence" value="ECO:0007669"/>
    <property type="project" value="Ensembl"/>
</dbReference>
<dbReference type="PROSITE" id="PS00223">
    <property type="entry name" value="ANNEXIN_1"/>
    <property type="match status" value="3"/>
</dbReference>
<dbReference type="InterPro" id="IPR001464">
    <property type="entry name" value="Annexin"/>
</dbReference>
<dbReference type="OMA" id="ASNWVIM"/>
<keyword evidence="4 11" id="KW-0106">Calcium</keyword>
<dbReference type="Pfam" id="PF00191">
    <property type="entry name" value="Annexin"/>
    <property type="match status" value="4"/>
</dbReference>
<evidence type="ECO:0000256" key="4">
    <source>
        <dbReference type="ARBA" id="ARBA00022837"/>
    </source>
</evidence>
<dbReference type="EMBL" id="AAQR03102226">
    <property type="status" value="NOT_ANNOTATED_CDS"/>
    <property type="molecule type" value="Genomic_DNA"/>
</dbReference>
<dbReference type="GO" id="GO:0031965">
    <property type="term" value="C:nuclear membrane"/>
    <property type="evidence" value="ECO:0007669"/>
    <property type="project" value="Ensembl"/>
</dbReference>
<dbReference type="PRINTS" id="PR00196">
    <property type="entry name" value="ANNEXIN"/>
</dbReference>
<evidence type="ECO:0000313" key="13">
    <source>
        <dbReference type="Proteomes" id="UP000005225"/>
    </source>
</evidence>
<dbReference type="SMART" id="SM00335">
    <property type="entry name" value="ANX"/>
    <property type="match status" value="4"/>
</dbReference>
<dbReference type="GO" id="GO:0010804">
    <property type="term" value="P:negative regulation of tumor necrosis factor-mediated signaling pathway"/>
    <property type="evidence" value="ECO:0007669"/>
    <property type="project" value="Ensembl"/>
</dbReference>
<dbReference type="eggNOG" id="KOG0819">
    <property type="taxonomic scope" value="Eukaryota"/>
</dbReference>
<dbReference type="FunFam" id="1.10.220.10:FF:000004">
    <property type="entry name" value="Annexin"/>
    <property type="match status" value="1"/>
</dbReference>
<dbReference type="FunFam" id="1.10.220.10:FF:000002">
    <property type="entry name" value="Annexin"/>
    <property type="match status" value="1"/>
</dbReference>
<reference evidence="12" key="2">
    <citation type="submission" date="2025-08" db="UniProtKB">
        <authorList>
            <consortium name="Ensembl"/>
        </authorList>
    </citation>
    <scope>IDENTIFICATION</scope>
</reference>
<dbReference type="FunFam" id="1.10.220.10:FF:000003">
    <property type="entry name" value="Annexin"/>
    <property type="match status" value="1"/>
</dbReference>